<evidence type="ECO:0000256" key="1">
    <source>
        <dbReference type="SAM" id="SignalP"/>
    </source>
</evidence>
<dbReference type="STRING" id="670155.SAMN04488001_1018"/>
<evidence type="ECO:0000313" key="2">
    <source>
        <dbReference type="EMBL" id="SDW37382.1"/>
    </source>
</evidence>
<feature type="chain" id="PRO_5011770824" description="Tissue inhibitor of metalloproteinase" evidence="1">
    <location>
        <begin position="24"/>
        <end position="120"/>
    </location>
</feature>
<protein>
    <recommendedName>
        <fullName evidence="4">Tissue inhibitor of metalloproteinase</fullName>
    </recommendedName>
</protein>
<dbReference type="Proteomes" id="UP000199441">
    <property type="component" value="Unassembled WGS sequence"/>
</dbReference>
<evidence type="ECO:0008006" key="4">
    <source>
        <dbReference type="Google" id="ProtNLM"/>
    </source>
</evidence>
<dbReference type="AlphaFoldDB" id="A0A1H2T0L4"/>
<keyword evidence="1" id="KW-0732">Signal</keyword>
<gene>
    <name evidence="2" type="ORF">SAMN04488001_1018</name>
</gene>
<evidence type="ECO:0000313" key="3">
    <source>
        <dbReference type="Proteomes" id="UP000199441"/>
    </source>
</evidence>
<feature type="signal peptide" evidence="1">
    <location>
        <begin position="1"/>
        <end position="23"/>
    </location>
</feature>
<dbReference type="EMBL" id="FNOI01000001">
    <property type="protein sequence ID" value="SDW37382.1"/>
    <property type="molecule type" value="Genomic_DNA"/>
</dbReference>
<organism evidence="2 3">
    <name type="scientific">Litoreibacter albidus</name>
    <dbReference type="NCBI Taxonomy" id="670155"/>
    <lineage>
        <taxon>Bacteria</taxon>
        <taxon>Pseudomonadati</taxon>
        <taxon>Pseudomonadota</taxon>
        <taxon>Alphaproteobacteria</taxon>
        <taxon>Rhodobacterales</taxon>
        <taxon>Roseobacteraceae</taxon>
        <taxon>Litoreibacter</taxon>
    </lineage>
</organism>
<proteinExistence type="predicted"/>
<keyword evidence="3" id="KW-1185">Reference proteome</keyword>
<sequence length="120" mass="12548">MISRKITATTAALAALLALPLAAQTTQCTFTTECFESESCTDTSFSMAIEQTEGKTALVSDAETVTASVGGSDTVRVYVGVTDSAFHLMSRAADGTARYSTHLYEGPMVVSYLGNCEGAD</sequence>
<dbReference type="RefSeq" id="WP_089945229.1">
    <property type="nucleotide sequence ID" value="NZ_FNOI01000001.1"/>
</dbReference>
<reference evidence="3" key="1">
    <citation type="submission" date="2016-10" db="EMBL/GenBank/DDBJ databases">
        <authorList>
            <person name="Varghese N."/>
            <person name="Submissions S."/>
        </authorList>
    </citation>
    <scope>NUCLEOTIDE SEQUENCE [LARGE SCALE GENOMIC DNA]</scope>
    <source>
        <strain evidence="3">DSM 26922</strain>
    </source>
</reference>
<dbReference type="OrthoDB" id="7876140at2"/>
<name>A0A1H2T0L4_9RHOB</name>
<accession>A0A1H2T0L4</accession>